<comment type="catalytic activity">
    <reaction evidence="15">
        <text>a CDP-1,2-diacyl-sn-glycerol + sn-glycerol 3-phosphate = a 1,2-diacyl-sn-glycero-3-phospho-(1'-sn-glycero-3'-phosphate) + CMP + H(+)</text>
        <dbReference type="Rhea" id="RHEA:12593"/>
        <dbReference type="ChEBI" id="CHEBI:15378"/>
        <dbReference type="ChEBI" id="CHEBI:57597"/>
        <dbReference type="ChEBI" id="CHEBI:58332"/>
        <dbReference type="ChEBI" id="CHEBI:60110"/>
        <dbReference type="ChEBI" id="CHEBI:60377"/>
        <dbReference type="EC" id="2.7.8.5"/>
    </reaction>
</comment>
<evidence type="ECO:0000256" key="4">
    <source>
        <dbReference type="ARBA" id="ARBA00010441"/>
    </source>
</evidence>
<dbReference type="EMBL" id="JARGYT010000023">
    <property type="protein sequence ID" value="MDZ5762149.1"/>
    <property type="molecule type" value="Genomic_DNA"/>
</dbReference>
<keyword evidence="11" id="KW-0443">Lipid metabolism</keyword>
<evidence type="ECO:0000313" key="19">
    <source>
        <dbReference type="EMBL" id="MDZ5762149.1"/>
    </source>
</evidence>
<dbReference type="PANTHER" id="PTHR14269">
    <property type="entry name" value="CDP-DIACYLGLYCEROL--GLYCEROL-3-PHOSPHATE 3-PHOSPHATIDYLTRANSFERASE-RELATED"/>
    <property type="match status" value="1"/>
</dbReference>
<dbReference type="Gene3D" id="1.20.120.1760">
    <property type="match status" value="1"/>
</dbReference>
<evidence type="ECO:0000256" key="12">
    <source>
        <dbReference type="ARBA" id="ARBA00023136"/>
    </source>
</evidence>
<proteinExistence type="inferred from homology"/>
<name>A0ABU5L7P7_9RICK</name>
<dbReference type="EC" id="2.7.8.5" evidence="5 16"/>
<feature type="transmembrane region" description="Helical" evidence="18">
    <location>
        <begin position="12"/>
        <end position="28"/>
    </location>
</feature>
<keyword evidence="9 18" id="KW-0812">Transmembrane</keyword>
<dbReference type="PANTHER" id="PTHR14269:SF62">
    <property type="entry name" value="CDP-DIACYLGLYCEROL--GLYCEROL-3-PHOSPHATE 3-PHOSPHATIDYLTRANSFERASE 1, CHLOROPLASTIC"/>
    <property type="match status" value="1"/>
</dbReference>
<sequence>MLPSDRIPNALTVLRIVLIPVLIISFYIDGVVARYISVGIFVGASLTDYIDGVLARMWKAETRFGRILDPVADKMLIASTLLMLVHKDIAPVVPTVAILCREIFVSGLRENLAEFKISIPVSRMAKLKTFVQMSSIIILLLGENVVNAAYILIIGKIGIWIAACLTIITGYAYLREGFKYIS</sequence>
<evidence type="ECO:0000256" key="16">
    <source>
        <dbReference type="NCBIfam" id="TIGR00560"/>
    </source>
</evidence>
<keyword evidence="12 18" id="KW-0472">Membrane</keyword>
<keyword evidence="13" id="KW-0594">Phospholipid biosynthesis</keyword>
<keyword evidence="8 17" id="KW-0808">Transferase</keyword>
<evidence type="ECO:0000256" key="6">
    <source>
        <dbReference type="ARBA" id="ARBA00014944"/>
    </source>
</evidence>
<dbReference type="Proteomes" id="UP001293791">
    <property type="component" value="Unassembled WGS sequence"/>
</dbReference>
<evidence type="ECO:0000256" key="14">
    <source>
        <dbReference type="ARBA" id="ARBA00023264"/>
    </source>
</evidence>
<evidence type="ECO:0000256" key="3">
    <source>
        <dbReference type="ARBA" id="ARBA00005189"/>
    </source>
</evidence>
<dbReference type="InterPro" id="IPR004570">
    <property type="entry name" value="Phosphatidylglycerol_P_synth"/>
</dbReference>
<comment type="pathway">
    <text evidence="3">Lipid metabolism.</text>
</comment>
<dbReference type="PROSITE" id="PS00379">
    <property type="entry name" value="CDP_ALCOHOL_P_TRANSF"/>
    <property type="match status" value="1"/>
</dbReference>
<gene>
    <name evidence="19" type="ORF">Cyrtocomes_00520</name>
</gene>
<evidence type="ECO:0000256" key="7">
    <source>
        <dbReference type="ARBA" id="ARBA00022516"/>
    </source>
</evidence>
<dbReference type="InterPro" id="IPR050324">
    <property type="entry name" value="CDP-alcohol_PTase-I"/>
</dbReference>
<dbReference type="RefSeq" id="WP_322497634.1">
    <property type="nucleotide sequence ID" value="NZ_JARGYT010000023.1"/>
</dbReference>
<keyword evidence="10 18" id="KW-1133">Transmembrane helix</keyword>
<keyword evidence="14" id="KW-1208">Phospholipid metabolism</keyword>
<evidence type="ECO:0000313" key="20">
    <source>
        <dbReference type="Proteomes" id="UP001293791"/>
    </source>
</evidence>
<comment type="similarity">
    <text evidence="4 17">Belongs to the CDP-alcohol phosphatidyltransferase class-I family.</text>
</comment>
<evidence type="ECO:0000256" key="1">
    <source>
        <dbReference type="ARBA" id="ARBA00004141"/>
    </source>
</evidence>
<feature type="transmembrane region" description="Helical" evidence="18">
    <location>
        <begin position="34"/>
        <end position="54"/>
    </location>
</feature>
<evidence type="ECO:0000256" key="17">
    <source>
        <dbReference type="RuleBase" id="RU003750"/>
    </source>
</evidence>
<accession>A0ABU5L7P7</accession>
<comment type="caution">
    <text evidence="19">The sequence shown here is derived from an EMBL/GenBank/DDBJ whole genome shotgun (WGS) entry which is preliminary data.</text>
</comment>
<keyword evidence="20" id="KW-1185">Reference proteome</keyword>
<evidence type="ECO:0000256" key="9">
    <source>
        <dbReference type="ARBA" id="ARBA00022692"/>
    </source>
</evidence>
<evidence type="ECO:0000256" key="15">
    <source>
        <dbReference type="ARBA" id="ARBA00048586"/>
    </source>
</evidence>
<comment type="pathway">
    <text evidence="2">Phospholipid metabolism; phosphatidylglycerol biosynthesis; phosphatidylglycerol from CDP-diacylglycerol: step 1/2.</text>
</comment>
<organism evidence="19 20">
    <name type="scientific">Candidatus Cyrtobacter comes</name>
    <dbReference type="NCBI Taxonomy" id="675776"/>
    <lineage>
        <taxon>Bacteria</taxon>
        <taxon>Pseudomonadati</taxon>
        <taxon>Pseudomonadota</taxon>
        <taxon>Alphaproteobacteria</taxon>
        <taxon>Rickettsiales</taxon>
        <taxon>Candidatus Midichloriaceae</taxon>
        <taxon>Candidatus Cyrtobacter</taxon>
    </lineage>
</organism>
<evidence type="ECO:0000256" key="10">
    <source>
        <dbReference type="ARBA" id="ARBA00022989"/>
    </source>
</evidence>
<reference evidence="19 20" key="1">
    <citation type="submission" date="2023-02" db="EMBL/GenBank/DDBJ databases">
        <title>Host association and intracellularity evolved multiple times independently in the Rickettsiales.</title>
        <authorList>
            <person name="Castelli M."/>
            <person name="Nardi T."/>
            <person name="Gammuto L."/>
            <person name="Bellinzona G."/>
            <person name="Sabaneyeva E."/>
            <person name="Potekhin A."/>
            <person name="Serra V."/>
            <person name="Petroni G."/>
            <person name="Sassera D."/>
        </authorList>
    </citation>
    <scope>NUCLEOTIDE SEQUENCE [LARGE SCALE GENOMIC DNA]</scope>
    <source>
        <strain evidence="19 20">BOD18</strain>
    </source>
</reference>
<evidence type="ECO:0000256" key="2">
    <source>
        <dbReference type="ARBA" id="ARBA00005042"/>
    </source>
</evidence>
<dbReference type="InterPro" id="IPR048254">
    <property type="entry name" value="CDP_ALCOHOL_P_TRANSF_CS"/>
</dbReference>
<evidence type="ECO:0000256" key="13">
    <source>
        <dbReference type="ARBA" id="ARBA00023209"/>
    </source>
</evidence>
<evidence type="ECO:0000256" key="8">
    <source>
        <dbReference type="ARBA" id="ARBA00022679"/>
    </source>
</evidence>
<evidence type="ECO:0000256" key="5">
    <source>
        <dbReference type="ARBA" id="ARBA00013170"/>
    </source>
</evidence>
<evidence type="ECO:0000256" key="18">
    <source>
        <dbReference type="SAM" id="Phobius"/>
    </source>
</evidence>
<dbReference type="PIRSF" id="PIRSF000847">
    <property type="entry name" value="Phos_ph_gly_syn"/>
    <property type="match status" value="1"/>
</dbReference>
<dbReference type="Pfam" id="PF01066">
    <property type="entry name" value="CDP-OH_P_transf"/>
    <property type="match status" value="1"/>
</dbReference>
<dbReference type="InterPro" id="IPR043130">
    <property type="entry name" value="CDP-OH_PTrfase_TM_dom"/>
</dbReference>
<dbReference type="NCBIfam" id="TIGR00560">
    <property type="entry name" value="pgsA"/>
    <property type="match status" value="1"/>
</dbReference>
<feature type="transmembrane region" description="Helical" evidence="18">
    <location>
        <begin position="148"/>
        <end position="174"/>
    </location>
</feature>
<comment type="subcellular location">
    <subcellularLocation>
        <location evidence="1">Membrane</location>
        <topology evidence="1">Multi-pass membrane protein</topology>
    </subcellularLocation>
</comment>
<dbReference type="InterPro" id="IPR000462">
    <property type="entry name" value="CDP-OH_P_trans"/>
</dbReference>
<protein>
    <recommendedName>
        <fullName evidence="6 16">CDP-diacylglycerol--glycerol-3-phosphate 3-phosphatidyltransferase</fullName>
        <ecNumber evidence="5 16">2.7.8.5</ecNumber>
    </recommendedName>
</protein>
<evidence type="ECO:0000256" key="11">
    <source>
        <dbReference type="ARBA" id="ARBA00023098"/>
    </source>
</evidence>
<keyword evidence="7" id="KW-0444">Lipid biosynthesis</keyword>
<feature type="transmembrane region" description="Helical" evidence="18">
    <location>
        <begin position="125"/>
        <end position="142"/>
    </location>
</feature>